<evidence type="ECO:0000259" key="2">
    <source>
        <dbReference type="Pfam" id="PF07859"/>
    </source>
</evidence>
<feature type="domain" description="Alpha/beta hydrolase fold-3" evidence="2">
    <location>
        <begin position="105"/>
        <end position="331"/>
    </location>
</feature>
<dbReference type="PANTHER" id="PTHR48081:SF8">
    <property type="entry name" value="ALPHA_BETA HYDROLASE FOLD-3 DOMAIN-CONTAINING PROTEIN-RELATED"/>
    <property type="match status" value="1"/>
</dbReference>
<evidence type="ECO:0000256" key="1">
    <source>
        <dbReference type="ARBA" id="ARBA00022801"/>
    </source>
</evidence>
<evidence type="ECO:0000313" key="4">
    <source>
        <dbReference type="Proteomes" id="UP000007796"/>
    </source>
</evidence>
<dbReference type="InterPro" id="IPR029058">
    <property type="entry name" value="AB_hydrolase_fold"/>
</dbReference>
<evidence type="ECO:0000313" key="3">
    <source>
        <dbReference type="EMBL" id="EFX00403.1"/>
    </source>
</evidence>
<keyword evidence="1 3" id="KW-0378">Hydrolase</keyword>
<gene>
    <name evidence="3" type="ORF">CMQ_7405</name>
</gene>
<dbReference type="Proteomes" id="UP000007796">
    <property type="component" value="Unassembled WGS sequence"/>
</dbReference>
<dbReference type="GO" id="GO:0016787">
    <property type="term" value="F:hydrolase activity"/>
    <property type="evidence" value="ECO:0007669"/>
    <property type="project" value="UniProtKB-KW"/>
</dbReference>
<dbReference type="GeneID" id="25980946"/>
<reference evidence="3 4" key="1">
    <citation type="journal article" date="2011" name="Proc. Natl. Acad. Sci. U.S.A.">
        <title>Genome and transcriptome analyses of the mountain pine beetle-fungal symbiont Grosmannia clavigera, a lodgepole pine pathogen.</title>
        <authorList>
            <person name="DiGuistini S."/>
            <person name="Wang Y."/>
            <person name="Liao N.Y."/>
            <person name="Taylor G."/>
            <person name="Tanguay P."/>
            <person name="Feau N."/>
            <person name="Henrissat B."/>
            <person name="Chan S.K."/>
            <person name="Hesse-Orce U."/>
            <person name="Alamouti S.M."/>
            <person name="Tsui C.K.M."/>
            <person name="Docking R.T."/>
            <person name="Levasseur A."/>
            <person name="Haridas S."/>
            <person name="Robertson G."/>
            <person name="Birol I."/>
            <person name="Holt R.A."/>
            <person name="Marra M.A."/>
            <person name="Hamelin R.C."/>
            <person name="Hirst M."/>
            <person name="Jones S.J.M."/>
            <person name="Bohlmann J."/>
            <person name="Breuil C."/>
        </authorList>
    </citation>
    <scope>NUCLEOTIDE SEQUENCE [LARGE SCALE GENOMIC DNA]</scope>
    <source>
        <strain evidence="4">kw1407 / UAMH 11150</strain>
    </source>
</reference>
<dbReference type="Gene3D" id="3.40.50.1820">
    <property type="entry name" value="alpha/beta hydrolase"/>
    <property type="match status" value="1"/>
</dbReference>
<dbReference type="HOGENOM" id="CLU_012494_6_2_1"/>
<dbReference type="InterPro" id="IPR050300">
    <property type="entry name" value="GDXG_lipolytic_enzyme"/>
</dbReference>
<dbReference type="eggNOG" id="KOG1515">
    <property type="taxonomic scope" value="Eukaryota"/>
</dbReference>
<dbReference type="STRING" id="655863.F0XPB4"/>
<dbReference type="RefSeq" id="XP_014169885.1">
    <property type="nucleotide sequence ID" value="XM_014314410.1"/>
</dbReference>
<accession>F0XPB4</accession>
<dbReference type="InParanoid" id="F0XPB4"/>
<dbReference type="AlphaFoldDB" id="F0XPB4"/>
<protein>
    <submittedName>
        <fullName evidence="3">Alpha beta hydrolase fold-3 domain containing protein</fullName>
    </submittedName>
</protein>
<keyword evidence="4" id="KW-1185">Reference proteome</keyword>
<name>F0XPB4_GROCL</name>
<proteinExistence type="predicted"/>
<dbReference type="EMBL" id="GL629801">
    <property type="protein sequence ID" value="EFX00403.1"/>
    <property type="molecule type" value="Genomic_DNA"/>
</dbReference>
<dbReference type="PANTHER" id="PTHR48081">
    <property type="entry name" value="AB HYDROLASE SUPERFAMILY PROTEIN C4A8.06C"/>
    <property type="match status" value="1"/>
</dbReference>
<sequence length="357" mass="38624">MGSLAEDVVVNPIHPSVEGMLSEQTKNIYNQYQSRRLRADQVRFADYDLDRARYAFPRAEVASPFCPVGETTVHRVPVTEPAGEIELQIYRPTSATPGALLPLYVDYHGGGFVLGSLADDDPLCRQVCQGAGCIVANVAYRLAPEFPHPVPTTDSWTALCWLVAHAADLGVDPSRIAIGGLSAGGCIAASLAQMARDDVTMPPLRLQALIVPVLDARYMPVVGGFAETGSTSSKPPYDSYLSCEFAPMLPIARLVWFYNLWLGTGPDRDQRAADVRASPITAPSLSGLAPASFHVAEVDPLRSEAVAYHDLLLNAGVPSQFHLYKGTCHPFGQWDGKLDAGKEFIRDLSEALKVAFK</sequence>
<organism evidence="4">
    <name type="scientific">Grosmannia clavigera (strain kw1407 / UAMH 11150)</name>
    <name type="common">Blue stain fungus</name>
    <name type="synonym">Graphiocladiella clavigera</name>
    <dbReference type="NCBI Taxonomy" id="655863"/>
    <lineage>
        <taxon>Eukaryota</taxon>
        <taxon>Fungi</taxon>
        <taxon>Dikarya</taxon>
        <taxon>Ascomycota</taxon>
        <taxon>Pezizomycotina</taxon>
        <taxon>Sordariomycetes</taxon>
        <taxon>Sordariomycetidae</taxon>
        <taxon>Ophiostomatales</taxon>
        <taxon>Ophiostomataceae</taxon>
        <taxon>Leptographium</taxon>
    </lineage>
</organism>
<dbReference type="SUPFAM" id="SSF53474">
    <property type="entry name" value="alpha/beta-Hydrolases"/>
    <property type="match status" value="1"/>
</dbReference>
<dbReference type="InterPro" id="IPR013094">
    <property type="entry name" value="AB_hydrolase_3"/>
</dbReference>
<dbReference type="OrthoDB" id="408631at2759"/>
<dbReference type="Pfam" id="PF07859">
    <property type="entry name" value="Abhydrolase_3"/>
    <property type="match status" value="1"/>
</dbReference>